<accession>A0A9E6ZHV1</accession>
<dbReference type="STRING" id="1356854.N007_09285"/>
<dbReference type="PANTHER" id="PTHR23530">
    <property type="entry name" value="TRANSPORT PROTEIN-RELATED"/>
    <property type="match status" value="1"/>
</dbReference>
<accession>T0BXR6</accession>
<dbReference type="eggNOG" id="COG2814">
    <property type="taxonomic scope" value="Bacteria"/>
</dbReference>
<name>T0BXR6_ALIAG</name>
<dbReference type="Pfam" id="PF07690">
    <property type="entry name" value="MFS_1"/>
    <property type="match status" value="1"/>
</dbReference>
<dbReference type="InterPro" id="IPR036259">
    <property type="entry name" value="MFS_trans_sf"/>
</dbReference>
<dbReference type="GO" id="GO:0022857">
    <property type="term" value="F:transmembrane transporter activity"/>
    <property type="evidence" value="ECO:0007669"/>
    <property type="project" value="InterPro"/>
</dbReference>
<dbReference type="PANTHER" id="PTHR23530:SF1">
    <property type="entry name" value="PERMEASE, MAJOR FACILITATOR SUPERFAMILY-RELATED"/>
    <property type="match status" value="1"/>
</dbReference>
<reference evidence="3" key="1">
    <citation type="journal article" date="2022" name="G3 (Bethesda)">
        <title>Unveiling the complete genome sequence of Alicyclobacillus acidoterrestris DSM 3922T, a taint-producing strain.</title>
        <authorList>
            <person name="Leonardo I.C."/>
            <person name="Barreto Crespo M.T."/>
            <person name="Gaspar F.B."/>
        </authorList>
    </citation>
    <scope>NUCLEOTIDE SEQUENCE [LARGE SCALE GENOMIC DNA]</scope>
    <source>
        <strain evidence="3">DSM 3922</strain>
    </source>
</reference>
<dbReference type="InterPro" id="IPR011701">
    <property type="entry name" value="MFS"/>
</dbReference>
<dbReference type="EMBL" id="CP080467">
    <property type="protein sequence ID" value="UNO49922.1"/>
    <property type="molecule type" value="Genomic_DNA"/>
</dbReference>
<comment type="subcellular location">
    <subcellularLocation>
        <location evidence="1">Cell membrane</location>
        <topology evidence="1">Multi-pass membrane protein</topology>
    </subcellularLocation>
</comment>
<evidence type="ECO:0000313" key="3">
    <source>
        <dbReference type="Proteomes" id="UP000829401"/>
    </source>
</evidence>
<dbReference type="CDD" id="cd06174">
    <property type="entry name" value="MFS"/>
    <property type="match status" value="1"/>
</dbReference>
<keyword evidence="3" id="KW-1185">Reference proteome</keyword>
<dbReference type="OrthoDB" id="9816124at2"/>
<dbReference type="SUPFAM" id="SSF103473">
    <property type="entry name" value="MFS general substrate transporter"/>
    <property type="match status" value="1"/>
</dbReference>
<dbReference type="Gene3D" id="1.20.1250.20">
    <property type="entry name" value="MFS general substrate transporter like domains"/>
    <property type="match status" value="2"/>
</dbReference>
<dbReference type="KEGG" id="aaco:K1I37_05315"/>
<dbReference type="AlphaFoldDB" id="T0BXR6"/>
<organism evidence="2 3">
    <name type="scientific">Alicyclobacillus acidoterrestris (strain ATCC 49025 / DSM 3922 / CIP 106132 / NCIMB 13137 / GD3B)</name>
    <dbReference type="NCBI Taxonomy" id="1356854"/>
    <lineage>
        <taxon>Bacteria</taxon>
        <taxon>Bacillati</taxon>
        <taxon>Bacillota</taxon>
        <taxon>Bacilli</taxon>
        <taxon>Bacillales</taxon>
        <taxon>Alicyclobacillaceae</taxon>
        <taxon>Alicyclobacillus</taxon>
    </lineage>
</organism>
<dbReference type="Proteomes" id="UP000829401">
    <property type="component" value="Chromosome"/>
</dbReference>
<protein>
    <submittedName>
        <fullName evidence="2">MFS transporter</fullName>
    </submittedName>
</protein>
<dbReference type="GO" id="GO:0005886">
    <property type="term" value="C:plasma membrane"/>
    <property type="evidence" value="ECO:0007669"/>
    <property type="project" value="UniProtKB-SubCell"/>
</dbReference>
<evidence type="ECO:0000313" key="2">
    <source>
        <dbReference type="EMBL" id="UNO49922.1"/>
    </source>
</evidence>
<gene>
    <name evidence="2" type="ORF">K1I37_05315</name>
</gene>
<proteinExistence type="predicted"/>
<evidence type="ECO:0000256" key="1">
    <source>
        <dbReference type="ARBA" id="ARBA00004651"/>
    </source>
</evidence>
<sequence>MQTSHSKSLYRRNITLLYLFQVTSHLWFDGALWVIYWEHRGLNLFVIGLLEALLHLVSLLLDIPMGILADKIGWKYSLFLSGIAGTMYCALSLLSYVTLGAFSAFVFRGVQITLANGSDMALTYETALSSGDVNRYQSLSGRLYATQILALGLAEGLGGWLGGWNWTAVYGLFAIANLISATCSLFLCTPRPKDSKSSAHTLAAAAPSLLNMLMTSARFAVKNSTYRRWIAFSATLSGCIATFSFYGQSLLHDVGWSTQSVGILMGVECAVSAFASVTSSTITRKLNIPGIAILTASGLALFAWLPPICKAFGYLLSQVMGSTAEPLIDKSLNDLLPGSLRATLLSGNSTAFSLFMVAIFPLFGYVSSRSSTIQTYHWCSGLLLFSLVIGFPIWLWKRRRKAAIRHAKKSQGTVM</sequence>
<dbReference type="RefSeq" id="WP_021296917.1">
    <property type="nucleotide sequence ID" value="NZ_AURB01000140.1"/>
</dbReference>
<dbReference type="InterPro" id="IPR053160">
    <property type="entry name" value="MFS_DHA3_Transporter"/>
</dbReference>